<dbReference type="Gene3D" id="3.40.366.10">
    <property type="entry name" value="Malonyl-Coenzyme A Acyl Carrier Protein, domain 2"/>
    <property type="match status" value="3"/>
</dbReference>
<protein>
    <submittedName>
        <fullName evidence="11">Acyl transferase domain-containing protein/acyl carrier protein</fullName>
    </submittedName>
</protein>
<dbReference type="SMART" id="SM00823">
    <property type="entry name" value="PKS_PP"/>
    <property type="match status" value="2"/>
</dbReference>
<sequence length="3918" mass="404684">MSDDDKLRYFLRRVTANLHETRQRLGEMEAAAHEPIAIVGMGCRFPGGVRSPQDLWELLTGGVDAIGGFPQDRGWDLEELLGTGPGSAGTSHVRAGGFVDGAGEFDPGFFGISPREAVAMDPQQRMLLEVAWEALERAAIDPLSLRGSATGVFAGASASGYGWGLGAQTELEGHLVTGTASSVLSGRIAYTLGLEGPAVTVDTACSSALVALHLASRALRARECSMALVGGVFVASTPVMFTDFSAQLGLAPDGRCKAFGDGADGMGVAEGAGVIVVERLSDAQRNGHRILAVVRGSAMNQDGASNGLTAPNGPSQQRVIRAALADARLSPADIDAVEAHGTGTALGDPIEAQALLATYGQERPEDRPLLLGSIKSNIGHPQQAAGMAGVIKMVLALQHGLLPRTLHADRPSPHIDWSAGHVRLLTEATPWEPGERPRRAGVSGFGMSGTNVHVILSEAPAAEAPGAQPDADAAVSGENAETGVPAEPAEPAPALLPGGPPVWLVSSRSEAGLAAQARRLAAFAADRPDHDPADVAWSLATTRSAFEYRAAVLGTDQGELAAGLNALTAGERNPGVVSGVVSRVGKKVFVFPGQGTQWAGMGREMLTASPVFAARLRECARALEPHVDWVLEDVLLGRDGAPGLDRADVVQPVLWAVMVSLAAMWEAAGVRPDAVAGHSQGEIAAACVAGILSLEDAARVVAVRGRELSRLAASAGMISVVMPVASVEELLASKEEWADRLSVAAVNGPATTVVSGDLDALAEFERLLSARRVLRWRIPQMDFVAHSPRVEELAGGLARDLAAIAPRTGRIPLYSTVTGRRLDGPELDAAYWYSNVRERVRFQDAVEALAKDGYRTFVEVSPHPVLTAAIEETLEEAGIPDVPLVTGTLDREDAGARRFLAALARVHVRGVPVEWTAVLPAGRVVELPTYAFARRQYWLSPAAPDLAPVPGEARSATEARFWAAVENSDLRELSGLLAVERHPLDEVLPALTAWRKRERERSAIESWRYRVSWAPIADPAPGRLSGTWLLVTGPGQDLTERFRQILAGHGAHVVPVTVGEPDRHAVAAALPSTPVAGVVSLLALDETPHARFPDVAAGVAATLALVQGLGDAGIDAPLWVLTRGAVAPAPADVLTAPVQAQVWALGRVAGFEHRDRWGGLVDLPEPLDERAADRLCAVLTGTLGEDQTAVRPGGILGRRLVPAALPRDAGERWRPRGSVLITGGTGAIGGHVARWLAARGAGRVVLTSRSGAGAAGAAALAAEVAANGTTVSVVTGDVSRRDDVTGLLHWITATGPRLSSVMHTAGVVDNGILDRLDPARLASVLAAKATSAALLDELTADLDLDAFVLFSSAAATFGGGGQGNYAAANAYLDALAENRRGRGLTALSVAWGPWAGGGVAQASEATIARLSRNRWEVLMDPALAVQALAEAIDGDDTALVVMDVDWSQMAGAPGMADLHTVPFVRDLPQIGRLPRTAGAGPVGDGVRADGEPARRLSRLPRAEQDRLLIDLIRAEAAAVLNYASPDAVDAARAFSDLGFDSLTAVELRNQLSAATGLRLSPTLLFDHPTPLVLAAHLRTELLGDLPALPAAATAAPVDDEPIAIVGMAGRYPGGVTGPDSLWEMLASGRDGITGVPLNRGWDLDHLFDPDPDHPGTAYVQAGGFLHDAGRFDPGFFGISPREALAMDPQQRLLLETSWEALERAGIDPRSLRGSATGVFAGGYASGYALGLQLAPEGSAGLEGHMVTGNAGSIISGRVSYTLGLEGPSLTVDTACSSSLVAVHLATQALRSGECRLALAGGVTIMATPAELVGFSKQRGLAQDGRCKSFSADADGMGMAEGAGIIVLERLSDARANGHPVLAVIRGTAVNQDGASNGLTAPNGPSQQRVIRAALANAGLRPADVDAVEAHGTGTVLGDPIEAQALAATYGRDRDPERPLWLGSVKSNIGHAQAAAGVAGVMKMVLALRHQRLPRTLHSHEPSPHVDWAGSGLRLLTEPVPWPANGRPRRAGISGFGISGTNAHVIIEEAPEPVETPAADEPRPAVLTTTPAWPVSARTAGALAAQAERLADFVSARPALDPADVGWSLATGRSAFEHRAVIVGADRDELLSGLTAVAAGETANTVISGVAPAGPPRVGFVFAGQGAQRAGMGRELYAASEVFAAAFDQVCALLEPEVGLPVREVVLGEEDDERADQTGYAQAGLFAVEVALVAVLRAAGVVPEAVAGHSVGEIAAAYASGVLTLEDACRLVGTRARLMQALPEGGAMAAVAATEAEMLVTLEDRPGVSVAAVNGPSSVVISGDDTAVDAVVEIWRERGRRVRRLRVSHAFHSARMDPVLDELGRAAAGLEHMAPALTWVGTLSGDVVTVPDAGYWVRQAREPVRFADAVTTMAGRGISVFIEIGPDATLSGMGLAVLAAAADDAEQAGRAGAGFIPLLRGQAPAPESLLGALARAYVHGVGVDWAAVLPAGRLVELPTYAFQHQNFWPGGPQRMRPGTVATGGGGSAAEARFWAAVENGDLAALAGVLDVDDDEPLGAVLPGLTSWRRREREESVTAGWRYRTSWAPVHDPSPARPVGTWLVVGAGEEPAQECVRALTARGAQAVLVELSRHDVDRESIAARIGEVLASVDGVPVGVVSLLALREGALPGFDVVPAGVAATLGLVQALGDAGLTAPLWVLTRGAVAAAPGEVVAAPVQAQVWGLGQVVALEHPDRWGGLIDLPPVWDERTGARFAAVLAGCDEDQVAIRDVGVLGRRLVRADSAPGVGPGWVARGTALVTGGTGAIGARVARWLAARGAERVVLSSRSGAGAVGVAGLAAELAEAGAGVVVVAADVADRAEVAGLLEAVAAGGPPLRAVVHTAGVLDDGVVDRLDVSRLATVLGPKAGGAAVLDELTAGLDLDAFVLFSSSAGTFGGGGQGNYAAANAYLDALARNRRGRGLAGTALAWGPWAGGGMAQSGEAARQRLDRGLLRAMDPDLALQVLGQALDDAGPDGVLTVMDVDWTRAASRMGDLGQVPLVRDLPEVRALPATGAPGQDGTGTDLARQLAGLSRAGQEQRLTDLVRAEAASVLGHSSAAAIDADRAFSDVGFDSLTAVELRNRLTGRSGLRLPATLVFDYPTPRALAEHLRAELLGDADAPDRARGPVAVDGDPIAIVAMACRFPGGVRTPEQFWDLLATSTDAISAFPVDRGWDLDSLFDPDPERAGTSHARAGGFIHDAGDFDPGFFGINPREALAMDPQQRILLEISWEALERAGIEPRSLRGSDTGVFAGAGFSGYGVGAVDSGLEGYQLTGMAASVISGRVSYTLGLEGPAVTVDTACSSSLVALHMAAQSLRSGECSLALAGGVTVMAVPTGFSEFSRQQGLASDGRCKAFGAGADGTGWAEGAGMLLLERLSDAQRNGHRVLAVLRGSAVNQDGASNGLTAPNGPSQQRVIRAALASARLSAADVDAVEAHGTGTTLGDPIEAQALLATYGQDRPEDRPVWLGSVKSNIGHTQSAAGVAGVIKMVLALQNGLLPPTLHADEPSPHIDWSAGRIRLLNEAVPWPAADRPRRAGVSSFGMSGTNAHLILEEAPAAEPDTLADVPADTTPPVLTEAPAWLVSGRSREALRAQAARLAAHLDAAADVNPLDVSWSLATTRSTFEHRAVVLGAGREGFLTGLSALAAGESSAGVVSGVAGAVSPVVFVFPGQGSQWVGMGRELAESSPVFAARLAECGRALSHYVDWSLDDVLTGAEGAPSLDRVDVVQPALWAIMVSLAAVWQAAGVNPDAVAGHSQGEIAAAVVAGILSLEDAAKVVALRSRALTALSGRGGMLSIGEPVHVITERIGDWDGRVSVAAINGPEATVVSGDVAALEEIAAECDRAGVRTRLLPVDYASHGPQVEALREEILAALDGISPQNGSVPLVSALTGEVL</sequence>
<dbReference type="Proteomes" id="UP000578449">
    <property type="component" value="Unassembled WGS sequence"/>
</dbReference>
<dbReference type="InterPro" id="IPR041618">
    <property type="entry name" value="PKS_DE"/>
</dbReference>
<dbReference type="EMBL" id="JACHGN010000008">
    <property type="protein sequence ID" value="MBB5134645.1"/>
    <property type="molecule type" value="Genomic_DNA"/>
</dbReference>
<dbReference type="SUPFAM" id="SSF55048">
    <property type="entry name" value="Probable ACP-binding domain of malonyl-CoA ACP transacylase"/>
    <property type="match status" value="3"/>
</dbReference>
<feature type="non-terminal residue" evidence="11">
    <location>
        <position position="3918"/>
    </location>
</feature>
<reference evidence="11 12" key="1">
    <citation type="submission" date="2020-08" db="EMBL/GenBank/DDBJ databases">
        <title>Genomic Encyclopedia of Type Strains, Phase IV (KMG-IV): sequencing the most valuable type-strain genomes for metagenomic binning, comparative biology and taxonomic classification.</title>
        <authorList>
            <person name="Goeker M."/>
        </authorList>
    </citation>
    <scope>NUCLEOTIDE SEQUENCE [LARGE SCALE GENOMIC DNA]</scope>
    <source>
        <strain evidence="11 12">DSM 45615</strain>
    </source>
</reference>
<dbReference type="InterPro" id="IPR009081">
    <property type="entry name" value="PP-bd_ACP"/>
</dbReference>
<evidence type="ECO:0000256" key="2">
    <source>
        <dbReference type="ARBA" id="ARBA00022450"/>
    </source>
</evidence>
<dbReference type="RefSeq" id="WP_185051517.1">
    <property type="nucleotide sequence ID" value="NZ_JACHGN010000008.1"/>
</dbReference>
<dbReference type="PANTHER" id="PTHR43775:SF51">
    <property type="entry name" value="INACTIVE PHENOLPHTHIOCEROL SYNTHESIS POLYKETIDE SYNTHASE TYPE I PKS1-RELATED"/>
    <property type="match status" value="1"/>
</dbReference>
<dbReference type="Gene3D" id="1.10.1200.10">
    <property type="entry name" value="ACP-like"/>
    <property type="match status" value="2"/>
</dbReference>
<dbReference type="GO" id="GO:0006633">
    <property type="term" value="P:fatty acid biosynthetic process"/>
    <property type="evidence" value="ECO:0007669"/>
    <property type="project" value="InterPro"/>
</dbReference>
<feature type="region of interest" description="Disordered" evidence="8">
    <location>
        <begin position="463"/>
        <end position="495"/>
    </location>
</feature>
<dbReference type="InterPro" id="IPR057326">
    <property type="entry name" value="KR_dom"/>
</dbReference>
<dbReference type="Pfam" id="PF00698">
    <property type="entry name" value="Acyl_transf_1"/>
    <property type="match status" value="3"/>
</dbReference>
<evidence type="ECO:0000256" key="5">
    <source>
        <dbReference type="ARBA" id="ARBA00023194"/>
    </source>
</evidence>
<dbReference type="InterPro" id="IPR016039">
    <property type="entry name" value="Thiolase-like"/>
</dbReference>
<dbReference type="FunFam" id="1.10.1200.10:FF:000007">
    <property type="entry name" value="Probable polyketide synthase pks17"/>
    <property type="match status" value="2"/>
</dbReference>
<dbReference type="Pfam" id="PF16197">
    <property type="entry name" value="KAsynt_C_assoc"/>
    <property type="match status" value="3"/>
</dbReference>
<dbReference type="InterPro" id="IPR014043">
    <property type="entry name" value="Acyl_transferase_dom"/>
</dbReference>
<feature type="domain" description="Carrier" evidence="9">
    <location>
        <begin position="1503"/>
        <end position="1581"/>
    </location>
</feature>
<organism evidence="11 12">
    <name type="scientific">Thermocatellispora tengchongensis</name>
    <dbReference type="NCBI Taxonomy" id="1073253"/>
    <lineage>
        <taxon>Bacteria</taxon>
        <taxon>Bacillati</taxon>
        <taxon>Actinomycetota</taxon>
        <taxon>Actinomycetes</taxon>
        <taxon>Streptosporangiales</taxon>
        <taxon>Streptosporangiaceae</taxon>
        <taxon>Thermocatellispora</taxon>
    </lineage>
</organism>
<dbReference type="SMART" id="SM00822">
    <property type="entry name" value="PKS_KR"/>
    <property type="match status" value="2"/>
</dbReference>
<dbReference type="SUPFAM" id="SSF47336">
    <property type="entry name" value="ACP-like"/>
    <property type="match status" value="2"/>
</dbReference>
<dbReference type="InterPro" id="IPR014031">
    <property type="entry name" value="Ketoacyl_synth_C"/>
</dbReference>
<dbReference type="InterPro" id="IPR050091">
    <property type="entry name" value="PKS_NRPS_Biosynth_Enz"/>
</dbReference>
<evidence type="ECO:0000256" key="3">
    <source>
        <dbReference type="ARBA" id="ARBA00022553"/>
    </source>
</evidence>
<proteinExistence type="predicted"/>
<dbReference type="CDD" id="cd08952">
    <property type="entry name" value="KR_1_SDR_x"/>
    <property type="match status" value="2"/>
</dbReference>
<dbReference type="Gene3D" id="3.30.70.3290">
    <property type="match status" value="2"/>
</dbReference>
<dbReference type="SMART" id="SM00827">
    <property type="entry name" value="PKS_AT"/>
    <property type="match status" value="3"/>
</dbReference>
<dbReference type="InterPro" id="IPR013968">
    <property type="entry name" value="PKS_KR"/>
</dbReference>
<dbReference type="Pfam" id="PF00109">
    <property type="entry name" value="ketoacyl-synt"/>
    <property type="match status" value="3"/>
</dbReference>
<dbReference type="GO" id="GO:0004312">
    <property type="term" value="F:fatty acid synthase activity"/>
    <property type="evidence" value="ECO:0007669"/>
    <property type="project" value="TreeGrafter"/>
</dbReference>
<keyword evidence="2" id="KW-0596">Phosphopantetheine</keyword>
<keyword evidence="6" id="KW-0511">Multifunctional enzyme</keyword>
<dbReference type="InterPro" id="IPR020806">
    <property type="entry name" value="PKS_PP-bd"/>
</dbReference>
<dbReference type="GO" id="GO:0031177">
    <property type="term" value="F:phosphopantetheine binding"/>
    <property type="evidence" value="ECO:0007669"/>
    <property type="project" value="InterPro"/>
</dbReference>
<dbReference type="Gene3D" id="6.10.140.1830">
    <property type="match status" value="2"/>
</dbReference>
<dbReference type="Gene3D" id="3.40.50.720">
    <property type="entry name" value="NAD(P)-binding Rossmann-like Domain"/>
    <property type="match status" value="2"/>
</dbReference>
<dbReference type="PROSITE" id="PS52004">
    <property type="entry name" value="KS3_2"/>
    <property type="match status" value="3"/>
</dbReference>
<dbReference type="PROSITE" id="PS50075">
    <property type="entry name" value="CARRIER"/>
    <property type="match status" value="2"/>
</dbReference>
<comment type="caution">
    <text evidence="11">The sequence shown here is derived from an EMBL/GenBank/DDBJ whole genome shotgun (WGS) entry which is preliminary data.</text>
</comment>
<keyword evidence="3" id="KW-0597">Phosphoprotein</keyword>
<evidence type="ECO:0000256" key="8">
    <source>
        <dbReference type="SAM" id="MobiDB-lite"/>
    </source>
</evidence>
<dbReference type="InterPro" id="IPR001227">
    <property type="entry name" value="Ac_transferase_dom_sf"/>
</dbReference>
<comment type="cofactor">
    <cofactor evidence="1">
        <name>pantetheine 4'-phosphate</name>
        <dbReference type="ChEBI" id="CHEBI:47942"/>
    </cofactor>
</comment>
<accession>A0A840PF30</accession>
<evidence type="ECO:0000259" key="9">
    <source>
        <dbReference type="PROSITE" id="PS50075"/>
    </source>
</evidence>
<dbReference type="InterPro" id="IPR015083">
    <property type="entry name" value="NorB/c/GfsB-D-like_docking"/>
</dbReference>
<dbReference type="Pfam" id="PF18369">
    <property type="entry name" value="PKS_DE"/>
    <property type="match status" value="2"/>
</dbReference>
<evidence type="ECO:0000256" key="4">
    <source>
        <dbReference type="ARBA" id="ARBA00022679"/>
    </source>
</evidence>
<gene>
    <name evidence="11" type="ORF">HNP84_004377</name>
</gene>
<evidence type="ECO:0000313" key="11">
    <source>
        <dbReference type="EMBL" id="MBB5134645.1"/>
    </source>
</evidence>
<dbReference type="Pfam" id="PF08659">
    <property type="entry name" value="KR"/>
    <property type="match status" value="2"/>
</dbReference>
<dbReference type="CDD" id="cd00833">
    <property type="entry name" value="PKS"/>
    <property type="match status" value="3"/>
</dbReference>
<dbReference type="Gene3D" id="3.40.47.10">
    <property type="match status" value="3"/>
</dbReference>
<evidence type="ECO:0000256" key="7">
    <source>
        <dbReference type="ARBA" id="ARBA00023315"/>
    </source>
</evidence>
<dbReference type="InterPro" id="IPR016036">
    <property type="entry name" value="Malonyl_transacylase_ACP-bd"/>
</dbReference>
<dbReference type="FunFam" id="3.40.47.10:FF:000019">
    <property type="entry name" value="Polyketide synthase type I"/>
    <property type="match status" value="3"/>
</dbReference>
<dbReference type="InterPro" id="IPR036291">
    <property type="entry name" value="NAD(P)-bd_dom_sf"/>
</dbReference>
<dbReference type="PROSITE" id="PS00606">
    <property type="entry name" value="KS3_1"/>
    <property type="match status" value="3"/>
</dbReference>
<dbReference type="InterPro" id="IPR032821">
    <property type="entry name" value="PKS_assoc"/>
</dbReference>
<dbReference type="PROSITE" id="PS00012">
    <property type="entry name" value="PHOSPHOPANTETHEINE"/>
    <property type="match status" value="2"/>
</dbReference>
<dbReference type="SUPFAM" id="SSF51735">
    <property type="entry name" value="NAD(P)-binding Rossmann-fold domains"/>
    <property type="match status" value="4"/>
</dbReference>
<dbReference type="FunFam" id="3.40.366.10:FF:000002">
    <property type="entry name" value="Probable polyketide synthase 2"/>
    <property type="match status" value="1"/>
</dbReference>
<dbReference type="InterPro" id="IPR036736">
    <property type="entry name" value="ACP-like_sf"/>
</dbReference>
<dbReference type="GO" id="GO:0033068">
    <property type="term" value="P:macrolide biosynthetic process"/>
    <property type="evidence" value="ECO:0007669"/>
    <property type="project" value="UniProtKB-ARBA"/>
</dbReference>
<name>A0A840PF30_9ACTN</name>
<dbReference type="GO" id="GO:0004315">
    <property type="term" value="F:3-oxoacyl-[acyl-carrier-protein] synthase activity"/>
    <property type="evidence" value="ECO:0007669"/>
    <property type="project" value="InterPro"/>
</dbReference>
<evidence type="ECO:0000313" key="12">
    <source>
        <dbReference type="Proteomes" id="UP000578449"/>
    </source>
</evidence>
<dbReference type="PANTHER" id="PTHR43775">
    <property type="entry name" value="FATTY ACID SYNTHASE"/>
    <property type="match status" value="1"/>
</dbReference>
<dbReference type="SMART" id="SM01294">
    <property type="entry name" value="PKS_PP_betabranch"/>
    <property type="match status" value="2"/>
</dbReference>
<dbReference type="InterPro" id="IPR020841">
    <property type="entry name" value="PKS_Beta-ketoAc_synthase_dom"/>
</dbReference>
<dbReference type="Pfam" id="PF08990">
    <property type="entry name" value="Docking"/>
    <property type="match status" value="1"/>
</dbReference>
<dbReference type="Pfam" id="PF02801">
    <property type="entry name" value="Ketoacyl-synt_C"/>
    <property type="match status" value="3"/>
</dbReference>
<keyword evidence="7" id="KW-0012">Acyltransferase</keyword>
<dbReference type="SMART" id="SM00825">
    <property type="entry name" value="PKS_KS"/>
    <property type="match status" value="3"/>
</dbReference>
<keyword evidence="12" id="KW-1185">Reference proteome</keyword>
<dbReference type="NCBIfam" id="NF045894">
    <property type="entry name" value="PKS_plus_SDR"/>
    <property type="match status" value="2"/>
</dbReference>
<keyword evidence="4 11" id="KW-0808">Transferase</keyword>
<dbReference type="SUPFAM" id="SSF52151">
    <property type="entry name" value="FabD/lysophospholipase-like"/>
    <property type="match status" value="3"/>
</dbReference>
<feature type="domain" description="Carrier" evidence="9">
    <location>
        <begin position="3059"/>
        <end position="3134"/>
    </location>
</feature>
<dbReference type="InterPro" id="IPR014030">
    <property type="entry name" value="Ketoacyl_synth_N"/>
</dbReference>
<evidence type="ECO:0000256" key="6">
    <source>
        <dbReference type="ARBA" id="ARBA00023268"/>
    </source>
</evidence>
<keyword evidence="5" id="KW-0045">Antibiotic biosynthesis</keyword>
<evidence type="ECO:0000256" key="1">
    <source>
        <dbReference type="ARBA" id="ARBA00001957"/>
    </source>
</evidence>
<dbReference type="InterPro" id="IPR018201">
    <property type="entry name" value="Ketoacyl_synth_AS"/>
</dbReference>
<dbReference type="InterPro" id="IPR006162">
    <property type="entry name" value="Ppantetheine_attach_site"/>
</dbReference>
<feature type="domain" description="Ketosynthase family 3 (KS3)" evidence="10">
    <location>
        <begin position="1599"/>
        <end position="2028"/>
    </location>
</feature>
<feature type="domain" description="Ketosynthase family 3 (KS3)" evidence="10">
    <location>
        <begin position="3152"/>
        <end position="3576"/>
    </location>
</feature>
<dbReference type="Pfam" id="PF00550">
    <property type="entry name" value="PP-binding"/>
    <property type="match status" value="2"/>
</dbReference>
<dbReference type="SUPFAM" id="SSF53901">
    <property type="entry name" value="Thiolase-like"/>
    <property type="match status" value="3"/>
</dbReference>
<dbReference type="InterPro" id="IPR016035">
    <property type="entry name" value="Acyl_Trfase/lysoPLipase"/>
</dbReference>
<evidence type="ECO:0000259" key="10">
    <source>
        <dbReference type="PROSITE" id="PS52004"/>
    </source>
</evidence>
<feature type="domain" description="Ketosynthase family 3 (KS3)" evidence="10">
    <location>
        <begin position="33"/>
        <end position="458"/>
    </location>
</feature>